<feature type="transmembrane region" description="Helical" evidence="4">
    <location>
        <begin position="182"/>
        <end position="203"/>
    </location>
</feature>
<dbReference type="Gene3D" id="1.20.1250.20">
    <property type="entry name" value="MFS general substrate transporter like domains"/>
    <property type="match status" value="1"/>
</dbReference>
<proteinExistence type="inferred from homology"/>
<dbReference type="Pfam" id="PF07690">
    <property type="entry name" value="MFS_1"/>
    <property type="match status" value="1"/>
</dbReference>
<feature type="transmembrane region" description="Helical" evidence="4">
    <location>
        <begin position="93"/>
        <end position="112"/>
    </location>
</feature>
<feature type="transmembrane region" description="Helical" evidence="4">
    <location>
        <begin position="325"/>
        <end position="345"/>
    </location>
</feature>
<dbReference type="RefSeq" id="XP_024339446.1">
    <property type="nucleotide sequence ID" value="XM_024478941.1"/>
</dbReference>
<comment type="similarity">
    <text evidence="2">Belongs to the major facilitator superfamily. Monocarboxylate porter (TC 2.A.1.13) family.</text>
</comment>
<gene>
    <name evidence="5" type="ORF">POSPLADRAFT_1046079</name>
</gene>
<dbReference type="PANTHER" id="PTHR11360:SF319">
    <property type="entry name" value="MAJOR FACILITATOR SUPERFAMILY (MFS) PROFILE DOMAIN-CONTAINING PROTEIN"/>
    <property type="match status" value="1"/>
</dbReference>
<feature type="compositionally biased region" description="Basic and acidic residues" evidence="3">
    <location>
        <begin position="1"/>
        <end position="12"/>
    </location>
</feature>
<evidence type="ECO:0000256" key="3">
    <source>
        <dbReference type="SAM" id="MobiDB-lite"/>
    </source>
</evidence>
<feature type="region of interest" description="Disordered" evidence="3">
    <location>
        <begin position="1"/>
        <end position="44"/>
    </location>
</feature>
<dbReference type="AlphaFoldDB" id="A0A1X6N2F2"/>
<feature type="transmembrane region" description="Helical" evidence="4">
    <location>
        <begin position="261"/>
        <end position="283"/>
    </location>
</feature>
<evidence type="ECO:0000256" key="1">
    <source>
        <dbReference type="ARBA" id="ARBA00004141"/>
    </source>
</evidence>
<organism evidence="5 6">
    <name type="scientific">Postia placenta MAD-698-R-SB12</name>
    <dbReference type="NCBI Taxonomy" id="670580"/>
    <lineage>
        <taxon>Eukaryota</taxon>
        <taxon>Fungi</taxon>
        <taxon>Dikarya</taxon>
        <taxon>Basidiomycota</taxon>
        <taxon>Agaricomycotina</taxon>
        <taxon>Agaricomycetes</taxon>
        <taxon>Polyporales</taxon>
        <taxon>Adustoporiaceae</taxon>
        <taxon>Rhodonia</taxon>
    </lineage>
</organism>
<evidence type="ECO:0000313" key="5">
    <source>
        <dbReference type="EMBL" id="OSX62652.1"/>
    </source>
</evidence>
<evidence type="ECO:0000313" key="6">
    <source>
        <dbReference type="Proteomes" id="UP000194127"/>
    </source>
</evidence>
<dbReference type="GO" id="GO:0022857">
    <property type="term" value="F:transmembrane transporter activity"/>
    <property type="evidence" value="ECO:0007669"/>
    <property type="project" value="InterPro"/>
</dbReference>
<evidence type="ECO:0000256" key="4">
    <source>
        <dbReference type="SAM" id="Phobius"/>
    </source>
</evidence>
<reference evidence="5 6" key="1">
    <citation type="submission" date="2017-04" db="EMBL/GenBank/DDBJ databases">
        <title>Genome Sequence of the Model Brown-Rot Fungus Postia placenta SB12.</title>
        <authorList>
            <consortium name="DOE Joint Genome Institute"/>
            <person name="Gaskell J."/>
            <person name="Kersten P."/>
            <person name="Larrondo L.F."/>
            <person name="Canessa P."/>
            <person name="Martinez D."/>
            <person name="Hibbett D."/>
            <person name="Schmoll M."/>
            <person name="Kubicek C.P."/>
            <person name="Martinez A.T."/>
            <person name="Yadav J."/>
            <person name="Master E."/>
            <person name="Magnuson J.K."/>
            <person name="James T."/>
            <person name="Yaver D."/>
            <person name="Berka R."/>
            <person name="Labutti K."/>
            <person name="Lipzen A."/>
            <person name="Aerts A."/>
            <person name="Barry K."/>
            <person name="Henrissat B."/>
            <person name="Blanchette R."/>
            <person name="Grigoriev I."/>
            <person name="Cullen D."/>
        </authorList>
    </citation>
    <scope>NUCLEOTIDE SEQUENCE [LARGE SCALE GENOMIC DNA]</scope>
    <source>
        <strain evidence="5 6">MAD-698-R-SB12</strain>
    </source>
</reference>
<comment type="subcellular location">
    <subcellularLocation>
        <location evidence="1">Membrane</location>
        <topology evidence="1">Multi-pass membrane protein</topology>
    </subcellularLocation>
</comment>
<dbReference type="GeneID" id="36323891"/>
<dbReference type="PANTHER" id="PTHR11360">
    <property type="entry name" value="MONOCARBOXYLATE TRANSPORTER"/>
    <property type="match status" value="1"/>
</dbReference>
<keyword evidence="6" id="KW-1185">Reference proteome</keyword>
<feature type="transmembrane region" description="Helical" evidence="4">
    <location>
        <begin position="215"/>
        <end position="235"/>
    </location>
</feature>
<dbReference type="SUPFAM" id="SSF103473">
    <property type="entry name" value="MFS general substrate transporter"/>
    <property type="match status" value="1"/>
</dbReference>
<protein>
    <recommendedName>
        <fullName evidence="7">Major facilitator superfamily (MFS) profile domain-containing protein</fullName>
    </recommendedName>
</protein>
<feature type="transmembrane region" description="Helical" evidence="4">
    <location>
        <begin position="351"/>
        <end position="374"/>
    </location>
</feature>
<dbReference type="GO" id="GO:0016020">
    <property type="term" value="C:membrane"/>
    <property type="evidence" value="ECO:0007669"/>
    <property type="project" value="UniProtKB-SubCell"/>
</dbReference>
<accession>A0A1X6N2F2</accession>
<dbReference type="InterPro" id="IPR036259">
    <property type="entry name" value="MFS_trans_sf"/>
</dbReference>
<feature type="transmembrane region" description="Helical" evidence="4">
    <location>
        <begin position="295"/>
        <end position="313"/>
    </location>
</feature>
<keyword evidence="4" id="KW-0472">Membrane</keyword>
<keyword evidence="4" id="KW-0812">Transmembrane</keyword>
<dbReference type="OrthoDB" id="6499973at2759"/>
<dbReference type="Proteomes" id="UP000194127">
    <property type="component" value="Unassembled WGS sequence"/>
</dbReference>
<feature type="transmembrane region" description="Helical" evidence="4">
    <location>
        <begin position="52"/>
        <end position="73"/>
    </location>
</feature>
<feature type="transmembrane region" description="Helical" evidence="4">
    <location>
        <begin position="148"/>
        <end position="170"/>
    </location>
</feature>
<dbReference type="EMBL" id="KZ110596">
    <property type="protein sequence ID" value="OSX62652.1"/>
    <property type="molecule type" value="Genomic_DNA"/>
</dbReference>
<dbReference type="InterPro" id="IPR011701">
    <property type="entry name" value="MFS"/>
</dbReference>
<feature type="transmembrane region" description="Helical" evidence="4">
    <location>
        <begin position="124"/>
        <end position="142"/>
    </location>
</feature>
<evidence type="ECO:0008006" key="7">
    <source>
        <dbReference type="Google" id="ProtNLM"/>
    </source>
</evidence>
<evidence type="ECO:0000256" key="2">
    <source>
        <dbReference type="ARBA" id="ARBA00006727"/>
    </source>
</evidence>
<dbReference type="InterPro" id="IPR050327">
    <property type="entry name" value="Proton-linked_MCT"/>
</dbReference>
<feature type="transmembrane region" description="Helical" evidence="4">
    <location>
        <begin position="394"/>
        <end position="415"/>
    </location>
</feature>
<sequence length="427" mass="46012">MSASIDEEKHSSQDLMVAADSGSAGEPIEAPKSGPPDNSDAQQQVMTIPDGGLQACLVVVGGACVQFCTFGYSSSFGVYEDYYVLHGGLTSSNASWIGSLQFFLLFSLGLPTGKLFDLGYFRHMQIAGILLYVFSLFMLSLADVTQYYQLILSQGIGMGLGGGLLLVPTISLQAHYWKKHRALVMGIILAASSCGGIVYPIMLNQLIHSSVGFPWAVRATAFLTLGMLCIAACLTKPRLPSAKHRPPTPMPGIKGIFQDPAYLMTLFGIFMVFWGLMFPYFYLQLWANLHGISSAFSFYTIAILNAGSIFGRLLPNRLADSFGQFNLICTVSVVSSALLFALFGVKSEAAVIVFAILYGFFSGASYFVASFALLTGSPIDGALLGPEHHWPKAIVFSGVVMFVGSAAFISARHLFARTRKLDLLGKL</sequence>
<keyword evidence="4" id="KW-1133">Transmembrane helix</keyword>
<name>A0A1X6N2F2_9APHY</name>